<evidence type="ECO:0000256" key="12">
    <source>
        <dbReference type="SAM" id="Phobius"/>
    </source>
</evidence>
<dbReference type="OrthoDB" id="139172at2"/>
<dbReference type="Proteomes" id="UP000199615">
    <property type="component" value="Unassembled WGS sequence"/>
</dbReference>
<evidence type="ECO:0000256" key="2">
    <source>
        <dbReference type="ARBA" id="ARBA00005182"/>
    </source>
</evidence>
<evidence type="ECO:0000313" key="13">
    <source>
        <dbReference type="EMBL" id="SEP35886.1"/>
    </source>
</evidence>
<feature type="transmembrane region" description="Helical" evidence="12">
    <location>
        <begin position="406"/>
        <end position="428"/>
    </location>
</feature>
<dbReference type="EMBL" id="FODT01000017">
    <property type="protein sequence ID" value="SEP35886.1"/>
    <property type="molecule type" value="Genomic_DNA"/>
</dbReference>
<feature type="transmembrane region" description="Helical" evidence="12">
    <location>
        <begin position="356"/>
        <end position="375"/>
    </location>
</feature>
<keyword evidence="9 11" id="KW-0472">Membrane</keyword>
<keyword evidence="8 12" id="KW-1133">Transmembrane helix</keyword>
<dbReference type="InterPro" id="IPR024194">
    <property type="entry name" value="Ac/AlaTfrase_AlgI/DltB"/>
</dbReference>
<organism evidence="13 14">
    <name type="scientific">Rhodopseudomonas pseudopalustris</name>
    <dbReference type="NCBI Taxonomy" id="1513892"/>
    <lineage>
        <taxon>Bacteria</taxon>
        <taxon>Pseudomonadati</taxon>
        <taxon>Pseudomonadota</taxon>
        <taxon>Alphaproteobacteria</taxon>
        <taxon>Hyphomicrobiales</taxon>
        <taxon>Nitrobacteraceae</taxon>
        <taxon>Rhodopseudomonas</taxon>
    </lineage>
</organism>
<evidence type="ECO:0000256" key="1">
    <source>
        <dbReference type="ARBA" id="ARBA00004651"/>
    </source>
</evidence>
<evidence type="ECO:0000256" key="9">
    <source>
        <dbReference type="ARBA" id="ARBA00023136"/>
    </source>
</evidence>
<evidence type="ECO:0000256" key="10">
    <source>
        <dbReference type="ARBA" id="ARBA00031030"/>
    </source>
</evidence>
<accession>A0A1H8X7H6</accession>
<evidence type="ECO:0000256" key="6">
    <source>
        <dbReference type="ARBA" id="ARBA00022692"/>
    </source>
</evidence>
<comment type="subcellular location">
    <subcellularLocation>
        <location evidence="1">Cell membrane</location>
        <topology evidence="1">Multi-pass membrane protein</topology>
    </subcellularLocation>
</comment>
<dbReference type="InterPro" id="IPR028362">
    <property type="entry name" value="AlgI"/>
</dbReference>
<dbReference type="AlphaFoldDB" id="A0A1H8X7H6"/>
<dbReference type="InterPro" id="IPR004299">
    <property type="entry name" value="MBOAT_fam"/>
</dbReference>
<feature type="transmembrane region" description="Helical" evidence="12">
    <location>
        <begin position="223"/>
        <end position="243"/>
    </location>
</feature>
<reference evidence="14" key="1">
    <citation type="submission" date="2016-10" db="EMBL/GenBank/DDBJ databases">
        <authorList>
            <person name="Varghese N."/>
            <person name="Submissions S."/>
        </authorList>
    </citation>
    <scope>NUCLEOTIDE SEQUENCE [LARGE SCALE GENOMIC DNA]</scope>
    <source>
        <strain evidence="14">DSM 123</strain>
    </source>
</reference>
<keyword evidence="7" id="KW-0016">Alginate biosynthesis</keyword>
<evidence type="ECO:0000256" key="7">
    <source>
        <dbReference type="ARBA" id="ARBA00022841"/>
    </source>
</evidence>
<name>A0A1H8X7H6_9BRAD</name>
<gene>
    <name evidence="13" type="ORF">SAMN05444123_11735</name>
</gene>
<dbReference type="Pfam" id="PF03062">
    <property type="entry name" value="MBOAT"/>
    <property type="match status" value="1"/>
</dbReference>
<dbReference type="PIRSF" id="PIRSF016636">
    <property type="entry name" value="AlgI_DltB"/>
    <property type="match status" value="1"/>
</dbReference>
<dbReference type="InterPro" id="IPR051085">
    <property type="entry name" value="MB_O-acyltransferase"/>
</dbReference>
<comment type="similarity">
    <text evidence="3 11">Belongs to the membrane-bound acyltransferase family.</text>
</comment>
<proteinExistence type="inferred from homology"/>
<feature type="transmembrane region" description="Helical" evidence="12">
    <location>
        <begin position="150"/>
        <end position="169"/>
    </location>
</feature>
<dbReference type="GO" id="GO:0042121">
    <property type="term" value="P:alginic acid biosynthetic process"/>
    <property type="evidence" value="ECO:0007669"/>
    <property type="project" value="UniProtKB-KW"/>
</dbReference>
<dbReference type="GO" id="GO:0016746">
    <property type="term" value="F:acyltransferase activity"/>
    <property type="evidence" value="ECO:0007669"/>
    <property type="project" value="UniProtKB-KW"/>
</dbReference>
<evidence type="ECO:0000256" key="8">
    <source>
        <dbReference type="ARBA" id="ARBA00022989"/>
    </source>
</evidence>
<evidence type="ECO:0000313" key="14">
    <source>
        <dbReference type="Proteomes" id="UP000199615"/>
    </source>
</evidence>
<keyword evidence="11" id="KW-0012">Acyltransferase</keyword>
<keyword evidence="5 11" id="KW-1003">Cell membrane</keyword>
<keyword evidence="6 12" id="KW-0812">Transmembrane</keyword>
<evidence type="ECO:0000256" key="4">
    <source>
        <dbReference type="ARBA" id="ARBA00016084"/>
    </source>
</evidence>
<feature type="transmembrane region" description="Helical" evidence="12">
    <location>
        <begin position="440"/>
        <end position="462"/>
    </location>
</feature>
<feature type="transmembrane region" description="Helical" evidence="12">
    <location>
        <begin position="77"/>
        <end position="95"/>
    </location>
</feature>
<feature type="transmembrane region" description="Helical" evidence="12">
    <location>
        <begin position="107"/>
        <end position="130"/>
    </location>
</feature>
<dbReference type="PANTHER" id="PTHR13285">
    <property type="entry name" value="ACYLTRANSFERASE"/>
    <property type="match status" value="1"/>
</dbReference>
<protein>
    <recommendedName>
        <fullName evidence="4">Probable alginate O-acetylase AlgI</fullName>
    </recommendedName>
    <alternativeName>
        <fullName evidence="10">Alginate biosynthesis protein AlgI</fullName>
    </alternativeName>
</protein>
<dbReference type="PANTHER" id="PTHR13285:SF18">
    <property type="entry name" value="PROTEIN-CYSTEINE N-PALMITOYLTRANSFERASE RASP"/>
    <property type="match status" value="1"/>
</dbReference>
<comment type="pathway">
    <text evidence="2">Glycan biosynthesis; alginate biosynthesis.</text>
</comment>
<feature type="transmembrane region" description="Helical" evidence="12">
    <location>
        <begin position="313"/>
        <end position="336"/>
    </location>
</feature>
<keyword evidence="14" id="KW-1185">Reference proteome</keyword>
<dbReference type="GO" id="GO:0005886">
    <property type="term" value="C:plasma membrane"/>
    <property type="evidence" value="ECO:0007669"/>
    <property type="project" value="UniProtKB-SubCell"/>
</dbReference>
<evidence type="ECO:0000256" key="3">
    <source>
        <dbReference type="ARBA" id="ARBA00010323"/>
    </source>
</evidence>
<keyword evidence="11 13" id="KW-0808">Transferase</keyword>
<sequence length="470" mass="51837">MLFYEPLFLTCFPFLLVLYFAAGDARSKRWILLTGSGLFYLWGEPLFVPVVVVSALVDHLLALRIARTPNAATRRALLTLGVVQNLAILVIYKYTSFAIESLNLLLAAGRLGALPLWQIALPIGVSFVAFEKITYLVDSYRGVSKPARRFSDYCLFVFFFPKLLAGPILKYHEIDGQIAAPRGFAWNDFGYGLLRFSRGIFKKLMIADPLGGYADQVFGADPAGLSAATAWFGVACFTLQIYFDFSGYSDMAIGIARMLGFSLRENFNLPYIARSITDFWRRWHISLTTWIRDYLYIPLGGNRVSDLVTTRNLWICFLLSGLWHGASWNFVLWGAYNGLFLTLDRLFLERALKRSGAVVATLLTLLIVMIGWVIFRSPSAAHLGSFFAALAGLGQSTTTLTPAASVIWTAALGAALSLIPALPGFAALRAAWQGGAVLRLAGNIGLGLLGIVAIARAVAIPFQPFIYFRF</sequence>
<feature type="transmembrane region" description="Helical" evidence="12">
    <location>
        <begin position="382"/>
        <end position="400"/>
    </location>
</feature>
<evidence type="ECO:0000256" key="5">
    <source>
        <dbReference type="ARBA" id="ARBA00022475"/>
    </source>
</evidence>
<feature type="transmembrane region" description="Helical" evidence="12">
    <location>
        <begin position="46"/>
        <end position="65"/>
    </location>
</feature>
<dbReference type="RefSeq" id="WP_092686256.1">
    <property type="nucleotide sequence ID" value="NZ_FODT01000017.1"/>
</dbReference>
<dbReference type="PIRSF" id="PIRSF500217">
    <property type="entry name" value="AlgI"/>
    <property type="match status" value="1"/>
</dbReference>
<evidence type="ECO:0000256" key="11">
    <source>
        <dbReference type="PIRNR" id="PIRNR016636"/>
    </source>
</evidence>